<dbReference type="PANTHER" id="PTHR45008:SF1">
    <property type="entry name" value="PTS SYSTEM GLUCOSE-SPECIFIC EIIA COMPONENT"/>
    <property type="match status" value="1"/>
</dbReference>
<organism evidence="8 9">
    <name type="scientific">Pseudonocardia sediminis</name>
    <dbReference type="NCBI Taxonomy" id="1397368"/>
    <lineage>
        <taxon>Bacteria</taxon>
        <taxon>Bacillati</taxon>
        <taxon>Actinomycetota</taxon>
        <taxon>Actinomycetes</taxon>
        <taxon>Pseudonocardiales</taxon>
        <taxon>Pseudonocardiaceae</taxon>
        <taxon>Pseudonocardia</taxon>
    </lineage>
</organism>
<keyword evidence="4" id="KW-0808">Transferase</keyword>
<keyword evidence="6" id="KW-0418">Kinase</keyword>
<evidence type="ECO:0000256" key="6">
    <source>
        <dbReference type="ARBA" id="ARBA00022777"/>
    </source>
</evidence>
<sequence length="157" mass="15858">MTIPAGDPVRVSAPLAGEVVDLTDVPDAVFSAQMLGAGLAIEPGHGVAEVVAPVAGTLAKLHPHAFVVVTDDGAGVLVHLGIDTVGLEGEGFTVHATEGDEVTAGEPVVTFDPDLVRSRDLSAVCPVVLMEAEPDSATDRASGSVRAGQPLFSWTAG</sequence>
<evidence type="ECO:0000256" key="4">
    <source>
        <dbReference type="ARBA" id="ARBA00022679"/>
    </source>
</evidence>
<evidence type="ECO:0000313" key="9">
    <source>
        <dbReference type="Proteomes" id="UP000291591"/>
    </source>
</evidence>
<protein>
    <submittedName>
        <fullName evidence="8">PTS system N-acetylglucosamine-specific IIA component (Glc family)</fullName>
    </submittedName>
</protein>
<dbReference type="Gene3D" id="2.70.70.10">
    <property type="entry name" value="Glucose Permease (Domain IIA)"/>
    <property type="match status" value="1"/>
</dbReference>
<keyword evidence="9" id="KW-1185">Reference proteome</keyword>
<dbReference type="InterPro" id="IPR001127">
    <property type="entry name" value="PTS_EIIA_1_perm"/>
</dbReference>
<dbReference type="EMBL" id="SHKL01000001">
    <property type="protein sequence ID" value="RZT83503.1"/>
    <property type="molecule type" value="Genomic_DNA"/>
</dbReference>
<gene>
    <name evidence="8" type="ORF">EV383_0308</name>
</gene>
<feature type="domain" description="PTS EIIA type-1" evidence="7">
    <location>
        <begin position="27"/>
        <end position="131"/>
    </location>
</feature>
<evidence type="ECO:0000313" key="8">
    <source>
        <dbReference type="EMBL" id="RZT83503.1"/>
    </source>
</evidence>
<dbReference type="NCBIfam" id="TIGR00830">
    <property type="entry name" value="PTBA"/>
    <property type="match status" value="1"/>
</dbReference>
<dbReference type="PROSITE" id="PS00371">
    <property type="entry name" value="PTS_EIIA_TYPE_1_HIS"/>
    <property type="match status" value="1"/>
</dbReference>
<dbReference type="Proteomes" id="UP000291591">
    <property type="component" value="Unassembled WGS sequence"/>
</dbReference>
<dbReference type="InterPro" id="IPR050890">
    <property type="entry name" value="PTS_EIIA_component"/>
</dbReference>
<evidence type="ECO:0000259" key="7">
    <source>
        <dbReference type="PROSITE" id="PS51093"/>
    </source>
</evidence>
<dbReference type="PROSITE" id="PS51093">
    <property type="entry name" value="PTS_EIIA_TYPE_1"/>
    <property type="match status" value="1"/>
</dbReference>
<name>A0A4Q7UU14_PSEST</name>
<dbReference type="GO" id="GO:0009401">
    <property type="term" value="P:phosphoenolpyruvate-dependent sugar phosphotransferase system"/>
    <property type="evidence" value="ECO:0007669"/>
    <property type="project" value="UniProtKB-KW"/>
</dbReference>
<evidence type="ECO:0000256" key="2">
    <source>
        <dbReference type="ARBA" id="ARBA00022448"/>
    </source>
</evidence>
<evidence type="ECO:0000256" key="1">
    <source>
        <dbReference type="ARBA" id="ARBA00004496"/>
    </source>
</evidence>
<dbReference type="SUPFAM" id="SSF51261">
    <property type="entry name" value="Duplicated hybrid motif"/>
    <property type="match status" value="1"/>
</dbReference>
<comment type="subcellular location">
    <subcellularLocation>
        <location evidence="1">Cytoplasm</location>
    </subcellularLocation>
</comment>
<evidence type="ECO:0000256" key="5">
    <source>
        <dbReference type="ARBA" id="ARBA00022683"/>
    </source>
</evidence>
<keyword evidence="5" id="KW-0598">Phosphotransferase system</keyword>
<comment type="caution">
    <text evidence="8">The sequence shown here is derived from an EMBL/GenBank/DDBJ whole genome shotgun (WGS) entry which is preliminary data.</text>
</comment>
<accession>A0A4Q7UU14</accession>
<dbReference type="InterPro" id="IPR011055">
    <property type="entry name" value="Dup_hybrid_motif"/>
</dbReference>
<evidence type="ECO:0000256" key="3">
    <source>
        <dbReference type="ARBA" id="ARBA00022597"/>
    </source>
</evidence>
<dbReference type="PANTHER" id="PTHR45008">
    <property type="entry name" value="PTS SYSTEM GLUCOSE-SPECIFIC EIIA COMPONENT"/>
    <property type="match status" value="1"/>
</dbReference>
<keyword evidence="3" id="KW-0762">Sugar transport</keyword>
<dbReference type="GO" id="GO:0005737">
    <property type="term" value="C:cytoplasm"/>
    <property type="evidence" value="ECO:0007669"/>
    <property type="project" value="UniProtKB-SubCell"/>
</dbReference>
<dbReference type="Pfam" id="PF00358">
    <property type="entry name" value="PTS_EIIA_1"/>
    <property type="match status" value="1"/>
</dbReference>
<dbReference type="GO" id="GO:0016301">
    <property type="term" value="F:kinase activity"/>
    <property type="evidence" value="ECO:0007669"/>
    <property type="project" value="UniProtKB-KW"/>
</dbReference>
<reference evidence="8 9" key="1">
    <citation type="submission" date="2019-02" db="EMBL/GenBank/DDBJ databases">
        <title>Sequencing the genomes of 1000 actinobacteria strains.</title>
        <authorList>
            <person name="Klenk H.-P."/>
        </authorList>
    </citation>
    <scope>NUCLEOTIDE SEQUENCE [LARGE SCALE GENOMIC DNA]</scope>
    <source>
        <strain evidence="8 9">DSM 45779</strain>
    </source>
</reference>
<dbReference type="AlphaFoldDB" id="A0A4Q7UU14"/>
<dbReference type="FunFam" id="2.70.70.10:FF:000001">
    <property type="entry name" value="PTS system glucose-specific IIA component"/>
    <property type="match status" value="1"/>
</dbReference>
<dbReference type="RefSeq" id="WP_242622841.1">
    <property type="nucleotide sequence ID" value="NZ_SHKL01000001.1"/>
</dbReference>
<keyword evidence="2" id="KW-0813">Transport</keyword>
<proteinExistence type="predicted"/>